<feature type="compositionally biased region" description="Low complexity" evidence="1">
    <location>
        <begin position="186"/>
        <end position="197"/>
    </location>
</feature>
<dbReference type="InterPro" id="IPR032064">
    <property type="entry name" value="DUF4805"/>
</dbReference>
<evidence type="ECO:0000313" key="2">
    <source>
        <dbReference type="Proteomes" id="UP000695000"/>
    </source>
</evidence>
<feature type="non-terminal residue" evidence="3">
    <location>
        <position position="197"/>
    </location>
</feature>
<sequence>MPIGNMFNPEDVLGDIIKLKLKKPKNWNWELTTSKSSPHLFLPVIQLYDAKGKLLVEAKDDGSTQRNSWNNGCPTQKNSRSGPQRNSSEKDVRSARPKKCKRTRSAMVVEEAYMYAPDGVKYQTRTSTAGTLIVREDGMVSGKRQRRRHSSNIKVDGNANYIVQEPEVQGNERPRRKTRRKRVDVSSSSSSSGCSIQ</sequence>
<feature type="region of interest" description="Disordered" evidence="1">
    <location>
        <begin position="158"/>
        <end position="197"/>
    </location>
</feature>
<protein>
    <submittedName>
        <fullName evidence="3">Uncharacterized protein LOC108559257</fullName>
    </submittedName>
</protein>
<reference evidence="3" key="1">
    <citation type="submission" date="2025-08" db="UniProtKB">
        <authorList>
            <consortium name="RefSeq"/>
        </authorList>
    </citation>
    <scope>IDENTIFICATION</scope>
    <source>
        <tissue evidence="3">Whole Larva</tissue>
    </source>
</reference>
<dbReference type="Proteomes" id="UP000695000">
    <property type="component" value="Unplaced"/>
</dbReference>
<keyword evidence="2" id="KW-1185">Reference proteome</keyword>
<name>A0ABM1MBL2_NICVS</name>
<evidence type="ECO:0000313" key="3">
    <source>
        <dbReference type="RefSeq" id="XP_017771962.1"/>
    </source>
</evidence>
<dbReference type="GeneID" id="108559257"/>
<dbReference type="RefSeq" id="XP_017771962.1">
    <property type="nucleotide sequence ID" value="XM_017916473.1"/>
</dbReference>
<feature type="compositionally biased region" description="Polar residues" evidence="1">
    <location>
        <begin position="64"/>
        <end position="86"/>
    </location>
</feature>
<gene>
    <name evidence="3" type="primary">LOC108559257</name>
</gene>
<evidence type="ECO:0000256" key="1">
    <source>
        <dbReference type="SAM" id="MobiDB-lite"/>
    </source>
</evidence>
<organism evidence="2 3">
    <name type="scientific">Nicrophorus vespilloides</name>
    <name type="common">Boreal carrion beetle</name>
    <dbReference type="NCBI Taxonomy" id="110193"/>
    <lineage>
        <taxon>Eukaryota</taxon>
        <taxon>Metazoa</taxon>
        <taxon>Ecdysozoa</taxon>
        <taxon>Arthropoda</taxon>
        <taxon>Hexapoda</taxon>
        <taxon>Insecta</taxon>
        <taxon>Pterygota</taxon>
        <taxon>Neoptera</taxon>
        <taxon>Endopterygota</taxon>
        <taxon>Coleoptera</taxon>
        <taxon>Polyphaga</taxon>
        <taxon>Staphyliniformia</taxon>
        <taxon>Silphidae</taxon>
        <taxon>Nicrophorinae</taxon>
        <taxon>Nicrophorus</taxon>
    </lineage>
</organism>
<feature type="region of interest" description="Disordered" evidence="1">
    <location>
        <begin position="60"/>
        <end position="103"/>
    </location>
</feature>
<accession>A0ABM1MBL2</accession>
<proteinExistence type="predicted"/>
<dbReference type="Pfam" id="PF16063">
    <property type="entry name" value="DUF4805"/>
    <property type="match status" value="1"/>
</dbReference>